<reference evidence="2 3" key="1">
    <citation type="journal article" date="2022" name="Allergy">
        <title>Genome assembly and annotation of Periplaneta americana reveal a comprehensive cockroach allergen profile.</title>
        <authorList>
            <person name="Wang L."/>
            <person name="Xiong Q."/>
            <person name="Saelim N."/>
            <person name="Wang L."/>
            <person name="Nong W."/>
            <person name="Wan A.T."/>
            <person name="Shi M."/>
            <person name="Liu X."/>
            <person name="Cao Q."/>
            <person name="Hui J.H.L."/>
            <person name="Sookrung N."/>
            <person name="Leung T.F."/>
            <person name="Tungtrongchitr A."/>
            <person name="Tsui S.K.W."/>
        </authorList>
    </citation>
    <scope>NUCLEOTIDE SEQUENCE [LARGE SCALE GENOMIC DNA]</scope>
    <source>
        <strain evidence="2">PWHHKU_190912</strain>
    </source>
</reference>
<feature type="domain" description="RNase H type-1" evidence="1">
    <location>
        <begin position="974"/>
        <end position="1105"/>
    </location>
</feature>
<dbReference type="Pfam" id="PF00075">
    <property type="entry name" value="RNase_H"/>
    <property type="match status" value="1"/>
</dbReference>
<dbReference type="Gene3D" id="3.30.420.10">
    <property type="entry name" value="Ribonuclease H-like superfamily/Ribonuclease H"/>
    <property type="match status" value="2"/>
</dbReference>
<sequence>MVFPLRSATEATIRHLENAIISTTEKSATRQVKSQEFIPQGATVDKILYKEILGRLSNSIRRKRPELWHRKNWLLLHDNAPAHAPSLSKRNLQGNSITSALEAGIVNYWSRLCGLADSNSELMYQLLGLTASLARVMPQPVGWLIKQEVLRKWVITQLTSQQLQLHHKLRALDLLVCLTGPDEDTNNQLQSALKQLREQHFPQLSSELRPGSCEYSSFVSTFRKILRGLEASGSRVILHSIVAMYVKTRYSKAYRVSKFRKQFPKLSLPHVQFLRANEACNYYAHHLKSVKKVVQSFDLDDAAAIQIRQELLNDRKIEKEAMDIKTNFGYLPDAIIQLGRSGVEIIEQIIMMRTIVNKLSAVEGEIGKRVGEKMNRGLIKNDGLNDENQVKAIEVVFQIFMDQQYDPNVRLACAQRFVQPLLLAARQNAAREFYKGSVQSLITNLSEKLDVRGGLRVEHQMVGRIGAWNIIGPLFVQIETSELESKECVITLAAFPSSATGKELITDLTSRAYKYRTDILSDNLMRDAQVVELFRQSQCAAFNTVAVLISTVKNDIKFFTVFLFSESKTKELSHDIYKENSHSYFNNIPKGTVTRRYLCSATFILQLQKLRVVFTHKPKVARCTLLFVLHNPNAAKVATGSCESVHTQGATFAAAVPWEKLVDCRKEYSLTLDWEEVPVRRKQLVNIRRQARDERRQVRGFASQSVRYIPSASQYLFDSTLNEDVTLFDFSTSIVRTDNPTALSSNQKLLEEQFGAEGMEVSLELDDLNKHECMATLCGVIQHMVDEGISPAPPSDNKDAPPPAWLESLRKCLNDSSRPRNIRLFLLKLLLNVESRVRPYAHSLLNSLLKVGLAYPACPEEPPLQQMQIISFVVRGIVDIFHYEGMSLACLPDTVAMVVEWCSKVTSLSERCDRHLVSQLLHLLISNVQHQHRDVFKHNLELIHTVIELFKPNFGLPMQLLYDMIMTINIRYPPQNWLHLYTDGSLISREQGAGAGVTCCLFSLYRSLGYGTTSFDGEIIAISECLRNLLCHINKFRNAVILSDSKAAILSIVSKHTPSSQTAEITKMLSQLLSLNKRIVFQWIPSHCGILGNENADALAKKGSTATYRPVTKSTYYSVKRFIKSTYLDFNKQNLITQSQGKKWNSLHQNPQLIPDLPRKSSVAAFRLATGHDCLAKHLHRIGIYQSPNCPLCNSNQEMDSEHLKICASLASHDNIFEKYWSAKGQMTLLSNAWH</sequence>
<dbReference type="Proteomes" id="UP001148838">
    <property type="component" value="Unassembled WGS sequence"/>
</dbReference>
<dbReference type="Pfam" id="PF08163">
    <property type="entry name" value="DNAPKcs_CC3"/>
    <property type="match status" value="2"/>
</dbReference>
<keyword evidence="3" id="KW-1185">Reference proteome</keyword>
<dbReference type="SMART" id="SM01344">
    <property type="entry name" value="NUC194"/>
    <property type="match status" value="1"/>
</dbReference>
<dbReference type="SUPFAM" id="SSF48371">
    <property type="entry name" value="ARM repeat"/>
    <property type="match status" value="1"/>
</dbReference>
<protein>
    <recommendedName>
        <fullName evidence="1">RNase H type-1 domain-containing protein</fullName>
    </recommendedName>
</protein>
<comment type="caution">
    <text evidence="2">The sequence shown here is derived from an EMBL/GenBank/DDBJ whole genome shotgun (WGS) entry which is preliminary data.</text>
</comment>
<dbReference type="EMBL" id="JAJSOF020000013">
    <property type="protein sequence ID" value="KAJ4442681.1"/>
    <property type="molecule type" value="Genomic_DNA"/>
</dbReference>
<name>A0ABQ8T9L6_PERAM</name>
<accession>A0ABQ8T9L6</accession>
<dbReference type="InterPro" id="IPR016024">
    <property type="entry name" value="ARM-type_fold"/>
</dbReference>
<dbReference type="InterPro" id="IPR012337">
    <property type="entry name" value="RNaseH-like_sf"/>
</dbReference>
<evidence type="ECO:0000313" key="3">
    <source>
        <dbReference type="Proteomes" id="UP001148838"/>
    </source>
</evidence>
<dbReference type="Pfam" id="PF20502">
    <property type="entry name" value="DNAPKcs_CC1-2"/>
    <property type="match status" value="1"/>
</dbReference>
<dbReference type="InterPro" id="IPR002156">
    <property type="entry name" value="RNaseH_domain"/>
</dbReference>
<proteinExistence type="predicted"/>
<gene>
    <name evidence="2" type="ORF">ANN_04270</name>
</gene>
<evidence type="ECO:0000313" key="2">
    <source>
        <dbReference type="EMBL" id="KAJ4442681.1"/>
    </source>
</evidence>
<dbReference type="PROSITE" id="PS50879">
    <property type="entry name" value="RNASE_H_1"/>
    <property type="match status" value="1"/>
</dbReference>
<dbReference type="InterPro" id="IPR012582">
    <property type="entry name" value="DNAPKcs_CC3"/>
</dbReference>
<organism evidence="2 3">
    <name type="scientific">Periplaneta americana</name>
    <name type="common">American cockroach</name>
    <name type="synonym">Blatta americana</name>
    <dbReference type="NCBI Taxonomy" id="6978"/>
    <lineage>
        <taxon>Eukaryota</taxon>
        <taxon>Metazoa</taxon>
        <taxon>Ecdysozoa</taxon>
        <taxon>Arthropoda</taxon>
        <taxon>Hexapoda</taxon>
        <taxon>Insecta</taxon>
        <taxon>Pterygota</taxon>
        <taxon>Neoptera</taxon>
        <taxon>Polyneoptera</taxon>
        <taxon>Dictyoptera</taxon>
        <taxon>Blattodea</taxon>
        <taxon>Blattoidea</taxon>
        <taxon>Blattidae</taxon>
        <taxon>Blattinae</taxon>
        <taxon>Periplaneta</taxon>
    </lineage>
</organism>
<evidence type="ECO:0000259" key="1">
    <source>
        <dbReference type="PROSITE" id="PS50879"/>
    </source>
</evidence>
<dbReference type="InterPro" id="IPR036397">
    <property type="entry name" value="RNaseH_sf"/>
</dbReference>
<dbReference type="InterPro" id="IPR045581">
    <property type="entry name" value="DNAPKcs_CC5"/>
</dbReference>
<dbReference type="Pfam" id="PF19704">
    <property type="entry name" value="DNAPKcs_CC5"/>
    <property type="match status" value="1"/>
</dbReference>
<dbReference type="SUPFAM" id="SSF53098">
    <property type="entry name" value="Ribonuclease H-like"/>
    <property type="match status" value="1"/>
</dbReference>
<dbReference type="InterPro" id="IPR046803">
    <property type="entry name" value="DNAPKcs_CC1-2"/>
</dbReference>
<dbReference type="CDD" id="cd09276">
    <property type="entry name" value="Rnase_HI_RT_non_LTR"/>
    <property type="match status" value="1"/>
</dbReference>